<protein>
    <recommendedName>
        <fullName evidence="7">PSI domain-containing protein</fullName>
    </recommendedName>
</protein>
<dbReference type="PANTHER" id="PTHR13055">
    <property type="entry name" value="TUMOR ENDOTHELIAL MARKER 7 RELATED"/>
    <property type="match status" value="1"/>
</dbReference>
<evidence type="ECO:0000256" key="5">
    <source>
        <dbReference type="ARBA" id="ARBA00023180"/>
    </source>
</evidence>
<keyword evidence="2 6" id="KW-0812">Transmembrane</keyword>
<evidence type="ECO:0000256" key="3">
    <source>
        <dbReference type="ARBA" id="ARBA00022729"/>
    </source>
</evidence>
<feature type="domain" description="PSI" evidence="7">
    <location>
        <begin position="170"/>
        <end position="228"/>
    </location>
</feature>
<evidence type="ECO:0000256" key="6">
    <source>
        <dbReference type="SAM" id="Phobius"/>
    </source>
</evidence>
<evidence type="ECO:0000313" key="8">
    <source>
        <dbReference type="EMBL" id="CAH3123691.1"/>
    </source>
</evidence>
<dbReference type="InterPro" id="IPR016201">
    <property type="entry name" value="PSI"/>
</dbReference>
<dbReference type="PANTHER" id="PTHR13055:SF12">
    <property type="entry name" value="LD40707P"/>
    <property type="match status" value="1"/>
</dbReference>
<dbReference type="SMART" id="SM00423">
    <property type="entry name" value="PSI"/>
    <property type="match status" value="1"/>
</dbReference>
<accession>A0AAU9WRT9</accession>
<reference evidence="8 9" key="1">
    <citation type="submission" date="2022-05" db="EMBL/GenBank/DDBJ databases">
        <authorList>
            <consortium name="Genoscope - CEA"/>
            <person name="William W."/>
        </authorList>
    </citation>
    <scope>NUCLEOTIDE SEQUENCE [LARGE SCALE GENOMIC DNA]</scope>
</reference>
<comment type="caution">
    <text evidence="8">The sequence shown here is derived from an EMBL/GenBank/DDBJ whole genome shotgun (WGS) entry which is preliminary data.</text>
</comment>
<keyword evidence="9" id="KW-1185">Reference proteome</keyword>
<evidence type="ECO:0000256" key="4">
    <source>
        <dbReference type="ARBA" id="ARBA00022989"/>
    </source>
</evidence>
<keyword evidence="4 6" id="KW-1133">Transmembrane helix</keyword>
<evidence type="ECO:0000256" key="1">
    <source>
        <dbReference type="ARBA" id="ARBA00004479"/>
    </source>
</evidence>
<evidence type="ECO:0000259" key="7">
    <source>
        <dbReference type="SMART" id="SM00423"/>
    </source>
</evidence>
<dbReference type="AlphaFoldDB" id="A0AAU9WRT9"/>
<dbReference type="InterPro" id="IPR031152">
    <property type="entry name" value="PLXDC"/>
</dbReference>
<proteinExistence type="predicted"/>
<evidence type="ECO:0000313" key="9">
    <source>
        <dbReference type="Proteomes" id="UP001159428"/>
    </source>
</evidence>
<keyword evidence="6" id="KW-0472">Membrane</keyword>
<keyword evidence="3" id="KW-0732">Signal</keyword>
<feature type="transmembrane region" description="Helical" evidence="6">
    <location>
        <begin position="20"/>
        <end position="43"/>
    </location>
</feature>
<dbReference type="EMBL" id="CALNXJ010000020">
    <property type="protein sequence ID" value="CAH3123691.1"/>
    <property type="molecule type" value="Genomic_DNA"/>
</dbReference>
<keyword evidence="5" id="KW-0325">Glycoprotein</keyword>
<dbReference type="Proteomes" id="UP001159428">
    <property type="component" value="Unassembled WGS sequence"/>
</dbReference>
<organism evidence="8 9">
    <name type="scientific">Pocillopora meandrina</name>
    <dbReference type="NCBI Taxonomy" id="46732"/>
    <lineage>
        <taxon>Eukaryota</taxon>
        <taxon>Metazoa</taxon>
        <taxon>Cnidaria</taxon>
        <taxon>Anthozoa</taxon>
        <taxon>Hexacorallia</taxon>
        <taxon>Scleractinia</taxon>
        <taxon>Astrocoeniina</taxon>
        <taxon>Pocilloporidae</taxon>
        <taxon>Pocillopora</taxon>
    </lineage>
</organism>
<comment type="subcellular location">
    <subcellularLocation>
        <location evidence="1">Membrane</location>
        <topology evidence="1">Single-pass type I membrane protein</topology>
    </subcellularLocation>
</comment>
<gene>
    <name evidence="8" type="ORF">PMEA_00011140</name>
</gene>
<name>A0AAU9WRT9_9CNID</name>
<sequence length="315" mass="36078">MQFVNHCFFLLLSKLQIEFVFWFMFATCLLFRLISVVSLWGYLSERDCFPLKSNYTSLFFCPSGNEFIVQWSNVFLHDNPEAGGFTFQCMLNRTGEIVFSYHKIPIPVANISSVEHSVNIGISDAYYVDKLRHYYGIWQIFRTFYTYDAVHINESFVANNTAIVLRPKKNCVGAKTCAECMEARKTTEFHCTWCSTLKQCSDGFDRYRSEWLGADCNKSDITQAENCAIQKEKQEQEREQESTSGLAPWLIAVISACAIALIILGAWLVYAFTHPNSRSGLCLIQCGPGRCFKKAPDRNENHFPTDSSVYNKVVF</sequence>
<evidence type="ECO:0000256" key="2">
    <source>
        <dbReference type="ARBA" id="ARBA00022692"/>
    </source>
</evidence>
<dbReference type="GO" id="GO:0016020">
    <property type="term" value="C:membrane"/>
    <property type="evidence" value="ECO:0007669"/>
    <property type="project" value="UniProtKB-SubCell"/>
</dbReference>
<feature type="transmembrane region" description="Helical" evidence="6">
    <location>
        <begin position="246"/>
        <end position="270"/>
    </location>
</feature>